<dbReference type="RefSeq" id="WP_073069060.1">
    <property type="nucleotide sequence ID" value="NZ_MPPI01000001.1"/>
</dbReference>
<keyword evidence="2" id="KW-1185">Reference proteome</keyword>
<evidence type="ECO:0000313" key="2">
    <source>
        <dbReference type="Proteomes" id="UP000238634"/>
    </source>
</evidence>
<gene>
    <name evidence="1" type="ORF">C7B65_01080</name>
</gene>
<dbReference type="AlphaFoldDB" id="A0A2T1DNF9"/>
<evidence type="ECO:0000313" key="1">
    <source>
        <dbReference type="EMBL" id="PSB22040.1"/>
    </source>
</evidence>
<dbReference type="EMBL" id="PVWG01000001">
    <property type="protein sequence ID" value="PSB22040.1"/>
    <property type="molecule type" value="Genomic_DNA"/>
</dbReference>
<comment type="caution">
    <text evidence="1">The sequence shown here is derived from an EMBL/GenBank/DDBJ whole genome shotgun (WGS) entry which is preliminary data.</text>
</comment>
<dbReference type="Proteomes" id="UP000238634">
    <property type="component" value="Unassembled WGS sequence"/>
</dbReference>
<organism evidence="1 2">
    <name type="scientific">Phormidesmis priestleyi ULC007</name>
    <dbReference type="NCBI Taxonomy" id="1920490"/>
    <lineage>
        <taxon>Bacteria</taxon>
        <taxon>Bacillati</taxon>
        <taxon>Cyanobacteriota</taxon>
        <taxon>Cyanophyceae</taxon>
        <taxon>Leptolyngbyales</taxon>
        <taxon>Leptolyngbyaceae</taxon>
        <taxon>Phormidesmis</taxon>
    </lineage>
</organism>
<reference evidence="1 2" key="1">
    <citation type="submission" date="2018-02" db="EMBL/GenBank/DDBJ databases">
        <authorList>
            <person name="Cohen D.B."/>
            <person name="Kent A.D."/>
        </authorList>
    </citation>
    <scope>NUCLEOTIDE SEQUENCE [LARGE SCALE GENOMIC DNA]</scope>
    <source>
        <strain evidence="1 2">ULC007</strain>
    </source>
</reference>
<protein>
    <submittedName>
        <fullName evidence="1">Uncharacterized protein</fullName>
    </submittedName>
</protein>
<accession>A0A2T1DNF9</accession>
<dbReference type="OrthoDB" id="574754at2"/>
<proteinExistence type="predicted"/>
<reference evidence="1 2" key="2">
    <citation type="submission" date="2018-03" db="EMBL/GenBank/DDBJ databases">
        <title>The ancient ancestry and fast evolution of plastids.</title>
        <authorList>
            <person name="Moore K.R."/>
            <person name="Magnabosco C."/>
            <person name="Momper L."/>
            <person name="Gold D.A."/>
            <person name="Bosak T."/>
            <person name="Fournier G.P."/>
        </authorList>
    </citation>
    <scope>NUCLEOTIDE SEQUENCE [LARGE SCALE GENOMIC DNA]</scope>
    <source>
        <strain evidence="1 2">ULC007</strain>
    </source>
</reference>
<sequence length="63" mass="7087">MSEPHHYAIDPESLQGCRLRVLFHTKELQQEQDPIVRANIAQYLADAAATLAELEAEEARKVA</sequence>
<name>A0A2T1DNF9_9CYAN</name>